<keyword evidence="5" id="KW-0539">Nucleus</keyword>
<keyword evidence="2 5" id="KW-0677">Repeat</keyword>
<accession>A0AAD7GI04</accession>
<dbReference type="GO" id="GO:0000398">
    <property type="term" value="P:mRNA splicing, via spliceosome"/>
    <property type="evidence" value="ECO:0007669"/>
    <property type="project" value="UniProtKB-UniRule"/>
</dbReference>
<dbReference type="GO" id="GO:0071011">
    <property type="term" value="C:precatalytic spliceosome"/>
    <property type="evidence" value="ECO:0007669"/>
    <property type="project" value="TreeGrafter"/>
</dbReference>
<keyword evidence="1 4" id="KW-0853">WD repeat</keyword>
<dbReference type="PANTHER" id="PTHR19923">
    <property type="entry name" value="WD40 REPEAT PROTEINPRL1/PRL2-RELATED"/>
    <property type="match status" value="1"/>
</dbReference>
<evidence type="ECO:0000256" key="5">
    <source>
        <dbReference type="RuleBase" id="RU369036"/>
    </source>
</evidence>
<comment type="caution">
    <text evidence="7">The sequence shown here is derived from an EMBL/GenBank/DDBJ whole genome shotgun (WGS) entry which is preliminary data.</text>
</comment>
<feature type="region of interest" description="Disordered" evidence="6">
    <location>
        <begin position="1"/>
        <end position="20"/>
    </location>
</feature>
<keyword evidence="5" id="KW-0747">Spliceosome</keyword>
<dbReference type="InterPro" id="IPR020472">
    <property type="entry name" value="WD40_PAC1"/>
</dbReference>
<dbReference type="InterPro" id="IPR019775">
    <property type="entry name" value="WD40_repeat_CS"/>
</dbReference>
<comment type="similarity">
    <text evidence="3 5">Belongs to the WD repeat PRL1/PRL2 family.</text>
</comment>
<dbReference type="PRINTS" id="PR00320">
    <property type="entry name" value="GPROTEINBRPT"/>
</dbReference>
<dbReference type="AlphaFoldDB" id="A0AAD7GI04"/>
<organism evidence="7 8">
    <name type="scientific">Mycena rosella</name>
    <name type="common">Pink bonnet</name>
    <name type="synonym">Agaricus rosellus</name>
    <dbReference type="NCBI Taxonomy" id="1033263"/>
    <lineage>
        <taxon>Eukaryota</taxon>
        <taxon>Fungi</taxon>
        <taxon>Dikarya</taxon>
        <taxon>Basidiomycota</taxon>
        <taxon>Agaricomycotina</taxon>
        <taxon>Agaricomycetes</taxon>
        <taxon>Agaricomycetidae</taxon>
        <taxon>Agaricales</taxon>
        <taxon>Marasmiineae</taxon>
        <taxon>Mycenaceae</taxon>
        <taxon>Mycena</taxon>
    </lineage>
</organism>
<dbReference type="SUPFAM" id="SSF50978">
    <property type="entry name" value="WD40 repeat-like"/>
    <property type="match status" value="1"/>
</dbReference>
<name>A0AAD7GI04_MYCRO</name>
<dbReference type="InterPro" id="IPR036322">
    <property type="entry name" value="WD40_repeat_dom_sf"/>
</dbReference>
<dbReference type="InterPro" id="IPR015943">
    <property type="entry name" value="WD40/YVTN_repeat-like_dom_sf"/>
</dbReference>
<evidence type="ECO:0000313" key="7">
    <source>
        <dbReference type="EMBL" id="KAJ7695937.1"/>
    </source>
</evidence>
<keyword evidence="5" id="KW-0508">mRNA splicing</keyword>
<dbReference type="Gene3D" id="2.130.10.10">
    <property type="entry name" value="YVTN repeat-like/Quinoprotein amine dehydrogenase"/>
    <property type="match status" value="1"/>
</dbReference>
<dbReference type="SMART" id="SM00320">
    <property type="entry name" value="WD40"/>
    <property type="match status" value="5"/>
</dbReference>
<evidence type="ECO:0000256" key="2">
    <source>
        <dbReference type="ARBA" id="ARBA00022737"/>
    </source>
</evidence>
<proteinExistence type="inferred from homology"/>
<dbReference type="InterPro" id="IPR001680">
    <property type="entry name" value="WD40_rpt"/>
</dbReference>
<reference evidence="7" key="1">
    <citation type="submission" date="2023-03" db="EMBL/GenBank/DDBJ databases">
        <title>Massive genome expansion in bonnet fungi (Mycena s.s.) driven by repeated elements and novel gene families across ecological guilds.</title>
        <authorList>
            <consortium name="Lawrence Berkeley National Laboratory"/>
            <person name="Harder C.B."/>
            <person name="Miyauchi S."/>
            <person name="Viragh M."/>
            <person name="Kuo A."/>
            <person name="Thoen E."/>
            <person name="Andreopoulos B."/>
            <person name="Lu D."/>
            <person name="Skrede I."/>
            <person name="Drula E."/>
            <person name="Henrissat B."/>
            <person name="Morin E."/>
            <person name="Kohler A."/>
            <person name="Barry K."/>
            <person name="LaButti K."/>
            <person name="Morin E."/>
            <person name="Salamov A."/>
            <person name="Lipzen A."/>
            <person name="Mereny Z."/>
            <person name="Hegedus B."/>
            <person name="Baldrian P."/>
            <person name="Stursova M."/>
            <person name="Weitz H."/>
            <person name="Taylor A."/>
            <person name="Grigoriev I.V."/>
            <person name="Nagy L.G."/>
            <person name="Martin F."/>
            <person name="Kauserud H."/>
        </authorList>
    </citation>
    <scope>NUCLEOTIDE SEQUENCE</scope>
    <source>
        <strain evidence="7">CBHHK067</strain>
    </source>
</reference>
<feature type="repeat" description="WD" evidence="4">
    <location>
        <begin position="138"/>
        <end position="178"/>
    </location>
</feature>
<dbReference type="PROSITE" id="PS50082">
    <property type="entry name" value="WD_REPEATS_2"/>
    <property type="match status" value="3"/>
</dbReference>
<dbReference type="EMBL" id="JARKIE010000036">
    <property type="protein sequence ID" value="KAJ7695937.1"/>
    <property type="molecule type" value="Genomic_DNA"/>
</dbReference>
<evidence type="ECO:0000256" key="1">
    <source>
        <dbReference type="ARBA" id="ARBA00022574"/>
    </source>
</evidence>
<dbReference type="GO" id="GO:0071013">
    <property type="term" value="C:catalytic step 2 spliceosome"/>
    <property type="evidence" value="ECO:0007669"/>
    <property type="project" value="TreeGrafter"/>
</dbReference>
<evidence type="ECO:0000256" key="6">
    <source>
        <dbReference type="SAM" id="MobiDB-lite"/>
    </source>
</evidence>
<keyword evidence="5" id="KW-0507">mRNA processing</keyword>
<keyword evidence="8" id="KW-1185">Reference proteome</keyword>
<dbReference type="PROSITE" id="PS50294">
    <property type="entry name" value="WD_REPEATS_REGION"/>
    <property type="match status" value="1"/>
</dbReference>
<dbReference type="Pfam" id="PF00400">
    <property type="entry name" value="WD40"/>
    <property type="match status" value="4"/>
</dbReference>
<evidence type="ECO:0000313" key="8">
    <source>
        <dbReference type="Proteomes" id="UP001221757"/>
    </source>
</evidence>
<evidence type="ECO:0000256" key="4">
    <source>
        <dbReference type="PROSITE-ProRule" id="PRU00221"/>
    </source>
</evidence>
<protein>
    <recommendedName>
        <fullName evidence="5">Pre-mRNA-splicing factor PRP46</fullName>
    </recommendedName>
    <alternativeName>
        <fullName evidence="5">Pre-mRNA-processing protein 46</fullName>
    </alternativeName>
</protein>
<feature type="repeat" description="WD" evidence="4">
    <location>
        <begin position="24"/>
        <end position="52"/>
    </location>
</feature>
<comment type="subunit">
    <text evidence="5">Associated with the spliceosome.</text>
</comment>
<comment type="subcellular location">
    <subcellularLocation>
        <location evidence="5">Nucleus</location>
    </subcellularLocation>
</comment>
<dbReference type="PROSITE" id="PS00678">
    <property type="entry name" value="WD_REPEATS_1"/>
    <property type="match status" value="1"/>
</dbReference>
<dbReference type="InterPro" id="IPR045241">
    <property type="entry name" value="Prp46/PLRG1-like"/>
</dbReference>
<comment type="function">
    <text evidence="5">Involved in pre-mRNA splicing and required for cell cycle progression at G2/M.</text>
</comment>
<gene>
    <name evidence="7" type="ORF">B0H17DRAFT_1198262</name>
</gene>
<sequence length="223" mass="24653">MEAGMHHLGPRASLRRLRHVPPSHPTLDMLVTAGRDASVHVWDMHTKVQIHVLSGHTTTVANVKCQESGPQVITSSMDSTVRLWDLATRKMHVMLMHHKKSIRVLVIHPTEYLFASGSAGGNNIKEWKCPEGAFVFNFSGHNTILNMLSLNAEGILFSGADNGSLSLWDYNTGMSLQMMEDVPQPASLEAKAGVFCLTFDMTGTWIITGQADKMIKIYVEQAQ</sequence>
<feature type="repeat" description="WD" evidence="4">
    <location>
        <begin position="53"/>
        <end position="94"/>
    </location>
</feature>
<evidence type="ECO:0000256" key="3">
    <source>
        <dbReference type="ARBA" id="ARBA00025726"/>
    </source>
</evidence>
<dbReference type="Proteomes" id="UP001221757">
    <property type="component" value="Unassembled WGS sequence"/>
</dbReference>
<dbReference type="PANTHER" id="PTHR19923:SF0">
    <property type="entry name" value="PLEIOTROPIC REGULATOR 1"/>
    <property type="match status" value="1"/>
</dbReference>
<dbReference type="GO" id="GO:0000974">
    <property type="term" value="C:Prp19 complex"/>
    <property type="evidence" value="ECO:0007669"/>
    <property type="project" value="TreeGrafter"/>
</dbReference>